<evidence type="ECO:0000256" key="1">
    <source>
        <dbReference type="ARBA" id="ARBA00007637"/>
    </source>
</evidence>
<dbReference type="SUPFAM" id="SSF51735">
    <property type="entry name" value="NAD(P)-binding Rossmann-fold domains"/>
    <property type="match status" value="1"/>
</dbReference>
<dbReference type="EMBL" id="SORL01000007">
    <property type="protein sequence ID" value="TDY64546.1"/>
    <property type="molecule type" value="Genomic_DNA"/>
</dbReference>
<evidence type="ECO:0000259" key="2">
    <source>
        <dbReference type="Pfam" id="PF01370"/>
    </source>
</evidence>
<dbReference type="Gene3D" id="3.40.50.720">
    <property type="entry name" value="NAD(P)-binding Rossmann-like Domain"/>
    <property type="match status" value="1"/>
</dbReference>
<dbReference type="Pfam" id="PF01370">
    <property type="entry name" value="Epimerase"/>
    <property type="match status" value="1"/>
</dbReference>
<gene>
    <name evidence="3" type="ORF">DFQ06_1458</name>
</gene>
<dbReference type="Proteomes" id="UP000294824">
    <property type="component" value="Unassembled WGS sequence"/>
</dbReference>
<name>A0A4R8MKH6_9FLAO</name>
<dbReference type="GO" id="GO:0006567">
    <property type="term" value="P:L-threonine catabolic process"/>
    <property type="evidence" value="ECO:0007669"/>
    <property type="project" value="TreeGrafter"/>
</dbReference>
<feature type="domain" description="NAD-dependent epimerase/dehydratase" evidence="2">
    <location>
        <begin position="6"/>
        <end position="232"/>
    </location>
</feature>
<evidence type="ECO:0000313" key="4">
    <source>
        <dbReference type="Proteomes" id="UP000294824"/>
    </source>
</evidence>
<keyword evidence="4" id="KW-1185">Reference proteome</keyword>
<comment type="caution">
    <text evidence="3">The sequence shown here is derived from an EMBL/GenBank/DDBJ whole genome shotgun (WGS) entry which is preliminary data.</text>
</comment>
<accession>A0A4R8MKH6</accession>
<dbReference type="RefSeq" id="WP_133966834.1">
    <property type="nucleotide sequence ID" value="NZ_SORL01000007.1"/>
</dbReference>
<evidence type="ECO:0000313" key="3">
    <source>
        <dbReference type="EMBL" id="TDY64546.1"/>
    </source>
</evidence>
<dbReference type="AlphaFoldDB" id="A0A4R8MKH6"/>
<dbReference type="InterPro" id="IPR036291">
    <property type="entry name" value="NAD(P)-bd_dom_sf"/>
</dbReference>
<dbReference type="InterPro" id="IPR051225">
    <property type="entry name" value="NAD(P)_epim/dehydratase"/>
</dbReference>
<comment type="similarity">
    <text evidence="1">Belongs to the NAD(P)-dependent epimerase/dehydratase family.</text>
</comment>
<dbReference type="PANTHER" id="PTHR42687:SF1">
    <property type="entry name" value="L-THREONINE 3-DEHYDROGENASE, MITOCHONDRIAL"/>
    <property type="match status" value="1"/>
</dbReference>
<dbReference type="GO" id="GO:0008743">
    <property type="term" value="F:L-threonine 3-dehydrogenase activity"/>
    <property type="evidence" value="ECO:0007669"/>
    <property type="project" value="TreeGrafter"/>
</dbReference>
<sequence>MKHERILITGAGGQLGTVLTVELQKKYGADNVIASDLKLNPDFMGHFEVLDATDFEALKSVVLKYKITQIFHLVAILSANGEKFPLNTWDINMKSLFNVLEVSRLHGINKVFYPSSIAVFGEDVEKDNTPQNPNLTPSTVYGMSKVAGENWANYYHKRYGLDVRSLRYPGVIGYQSMPGGGTTDYAVDIYHKAVKNESFECFLEASTHLPMIFIDDAIRATIELMDAPAEEISVRTSYNLSGMSFAPQEVFGVIKKTIPNFEITYKPDFRQGIADSWPNSIDDTQAKKDWGWQPKYNLENMTEVMIEKLRIYYNNKLIA</sequence>
<organism evidence="3 4">
    <name type="scientific">Algibacter lectus</name>
    <dbReference type="NCBI Taxonomy" id="221126"/>
    <lineage>
        <taxon>Bacteria</taxon>
        <taxon>Pseudomonadati</taxon>
        <taxon>Bacteroidota</taxon>
        <taxon>Flavobacteriia</taxon>
        <taxon>Flavobacteriales</taxon>
        <taxon>Flavobacteriaceae</taxon>
        <taxon>Algibacter</taxon>
    </lineage>
</organism>
<protein>
    <submittedName>
        <fullName evidence="3">Nucleoside-diphosphate-sugar epimerase</fullName>
    </submittedName>
</protein>
<reference evidence="3 4" key="1">
    <citation type="submission" date="2019-03" db="EMBL/GenBank/DDBJ databases">
        <title>Genomic Encyclopedia of Type Strains, Phase III (KMG-III): the genomes of soil and plant-associated and newly described type strains.</title>
        <authorList>
            <person name="Whitman W."/>
        </authorList>
    </citation>
    <scope>NUCLEOTIDE SEQUENCE [LARGE SCALE GENOMIC DNA]</scope>
    <source>
        <strain evidence="3 4">CECT 8301</strain>
    </source>
</reference>
<dbReference type="InterPro" id="IPR001509">
    <property type="entry name" value="Epimerase_deHydtase"/>
</dbReference>
<dbReference type="PANTHER" id="PTHR42687">
    <property type="entry name" value="L-THREONINE 3-DEHYDROGENASE"/>
    <property type="match status" value="1"/>
</dbReference>
<proteinExistence type="inferred from homology"/>